<evidence type="ECO:0000313" key="6">
    <source>
        <dbReference type="EMBL" id="WBP84936.1"/>
    </source>
</evidence>
<dbReference type="Gene3D" id="1.10.357.10">
    <property type="entry name" value="Tetracycline Repressor, domain 2"/>
    <property type="match status" value="1"/>
</dbReference>
<sequence length="186" mass="20830">MEKAVLRATVERLVSDGYSRMTIGDIAADAGVTRPTVYRRWSNKHDLVVDALDFNFQEERERHPVGPLEELPPVEALRQALRHASPFGPTGRGLTVIGNVLSEAERTPGLIELVREHALEPRQKPLIDTLRRLAAQGVLREGVDAELVADMMIGSYYASYMRQGERDPELGDRVVEMAWRLMGIEG</sequence>
<dbReference type="InterPro" id="IPR036271">
    <property type="entry name" value="Tet_transcr_reg_TetR-rel_C_sf"/>
</dbReference>
<accession>A0ABY7PY69</accession>
<dbReference type="SUPFAM" id="SSF46689">
    <property type="entry name" value="Homeodomain-like"/>
    <property type="match status" value="1"/>
</dbReference>
<dbReference type="InterPro" id="IPR001647">
    <property type="entry name" value="HTH_TetR"/>
</dbReference>
<dbReference type="SUPFAM" id="SSF48498">
    <property type="entry name" value="Tetracyclin repressor-like, C-terminal domain"/>
    <property type="match status" value="1"/>
</dbReference>
<feature type="domain" description="HTH tetR-type" evidence="5">
    <location>
        <begin position="1"/>
        <end position="59"/>
    </location>
</feature>
<dbReference type="Pfam" id="PF00440">
    <property type="entry name" value="TetR_N"/>
    <property type="match status" value="1"/>
</dbReference>
<evidence type="ECO:0000259" key="5">
    <source>
        <dbReference type="PROSITE" id="PS50977"/>
    </source>
</evidence>
<dbReference type="InterPro" id="IPR023772">
    <property type="entry name" value="DNA-bd_HTH_TetR-type_CS"/>
</dbReference>
<dbReference type="Pfam" id="PF16859">
    <property type="entry name" value="TetR_C_11"/>
    <property type="match status" value="1"/>
</dbReference>
<dbReference type="PRINTS" id="PR00455">
    <property type="entry name" value="HTHTETR"/>
</dbReference>
<dbReference type="PROSITE" id="PS50977">
    <property type="entry name" value="HTH_TETR_2"/>
    <property type="match status" value="1"/>
</dbReference>
<evidence type="ECO:0000256" key="4">
    <source>
        <dbReference type="PROSITE-ProRule" id="PRU00335"/>
    </source>
</evidence>
<keyword evidence="1" id="KW-0805">Transcription regulation</keyword>
<proteinExistence type="predicted"/>
<dbReference type="Proteomes" id="UP001212821">
    <property type="component" value="Chromosome"/>
</dbReference>
<dbReference type="PANTHER" id="PTHR30055">
    <property type="entry name" value="HTH-TYPE TRANSCRIPTIONAL REGULATOR RUTR"/>
    <property type="match status" value="1"/>
</dbReference>
<name>A0ABY7PY69_9ACTN</name>
<keyword evidence="7" id="KW-1185">Reference proteome</keyword>
<dbReference type="InterPro" id="IPR009057">
    <property type="entry name" value="Homeodomain-like_sf"/>
</dbReference>
<reference evidence="7" key="1">
    <citation type="submission" date="2022-12" db="EMBL/GenBank/DDBJ databases">
        <authorList>
            <person name="Mo P."/>
        </authorList>
    </citation>
    <scope>NUCLEOTIDE SEQUENCE [LARGE SCALE GENOMIC DNA]</scope>
    <source>
        <strain evidence="7">HUAS 3-15</strain>
    </source>
</reference>
<protein>
    <submittedName>
        <fullName evidence="6">TetR/AcrR family transcriptional regulator</fullName>
    </submittedName>
</protein>
<evidence type="ECO:0000256" key="3">
    <source>
        <dbReference type="ARBA" id="ARBA00023163"/>
    </source>
</evidence>
<dbReference type="InterPro" id="IPR011075">
    <property type="entry name" value="TetR_C"/>
</dbReference>
<evidence type="ECO:0000256" key="2">
    <source>
        <dbReference type="ARBA" id="ARBA00023125"/>
    </source>
</evidence>
<dbReference type="RefSeq" id="WP_270140513.1">
    <property type="nucleotide sequence ID" value="NZ_CP115450.1"/>
</dbReference>
<keyword evidence="3" id="KW-0804">Transcription</keyword>
<dbReference type="PROSITE" id="PS01081">
    <property type="entry name" value="HTH_TETR_1"/>
    <property type="match status" value="1"/>
</dbReference>
<organism evidence="6 7">
    <name type="scientific">Kitasatospora cathayae</name>
    <dbReference type="NCBI Taxonomy" id="3004092"/>
    <lineage>
        <taxon>Bacteria</taxon>
        <taxon>Bacillati</taxon>
        <taxon>Actinomycetota</taxon>
        <taxon>Actinomycetes</taxon>
        <taxon>Kitasatosporales</taxon>
        <taxon>Streptomycetaceae</taxon>
        <taxon>Kitasatospora</taxon>
    </lineage>
</organism>
<feature type="DNA-binding region" description="H-T-H motif" evidence="4">
    <location>
        <begin position="22"/>
        <end position="41"/>
    </location>
</feature>
<keyword evidence="2 4" id="KW-0238">DNA-binding</keyword>
<evidence type="ECO:0000313" key="7">
    <source>
        <dbReference type="Proteomes" id="UP001212821"/>
    </source>
</evidence>
<dbReference type="PANTHER" id="PTHR30055:SF148">
    <property type="entry name" value="TETR-FAMILY TRANSCRIPTIONAL REGULATOR"/>
    <property type="match status" value="1"/>
</dbReference>
<dbReference type="Gene3D" id="1.10.10.60">
    <property type="entry name" value="Homeodomain-like"/>
    <property type="match status" value="1"/>
</dbReference>
<dbReference type="EMBL" id="CP115450">
    <property type="protein sequence ID" value="WBP84936.1"/>
    <property type="molecule type" value="Genomic_DNA"/>
</dbReference>
<dbReference type="InterPro" id="IPR050109">
    <property type="entry name" value="HTH-type_TetR-like_transc_reg"/>
</dbReference>
<gene>
    <name evidence="6" type="ORF">O1G21_03105</name>
</gene>
<evidence type="ECO:0000256" key="1">
    <source>
        <dbReference type="ARBA" id="ARBA00023015"/>
    </source>
</evidence>